<accession>A0A5J4PAF0</accession>
<protein>
    <submittedName>
        <fullName evidence="1">Uncharacterized protein</fullName>
    </submittedName>
</protein>
<reference evidence="1" key="1">
    <citation type="submission" date="2019-03" db="EMBL/GenBank/DDBJ databases">
        <title>Single cell metagenomics reveals metabolic interactions within the superorganism composed of flagellate Streblomastix strix and complex community of Bacteroidetes bacteria on its surface.</title>
        <authorList>
            <person name="Treitli S.C."/>
            <person name="Kolisko M."/>
            <person name="Husnik F."/>
            <person name="Keeling P."/>
            <person name="Hampl V."/>
        </authorList>
    </citation>
    <scope>NUCLEOTIDE SEQUENCE</scope>
    <source>
        <strain evidence="1">STM</strain>
    </source>
</reference>
<feature type="non-terminal residue" evidence="1">
    <location>
        <position position="1"/>
    </location>
</feature>
<dbReference type="EMBL" id="SNRY01010317">
    <property type="protein sequence ID" value="KAA6305918.1"/>
    <property type="molecule type" value="Genomic_DNA"/>
</dbReference>
<sequence length="60" mass="6716">ILKTSGIKLSVDKVLDIAKTITTIKVKLPISGETITKTMLLTPIHKSIAKLFDENFWKSF</sequence>
<gene>
    <name evidence="1" type="ORF">EZS27_042428</name>
</gene>
<comment type="caution">
    <text evidence="1">The sequence shown here is derived from an EMBL/GenBank/DDBJ whole genome shotgun (WGS) entry which is preliminary data.</text>
</comment>
<name>A0A5J4PAF0_9ZZZZ</name>
<proteinExistence type="predicted"/>
<evidence type="ECO:0000313" key="1">
    <source>
        <dbReference type="EMBL" id="KAA6305918.1"/>
    </source>
</evidence>
<dbReference type="AlphaFoldDB" id="A0A5J4PAF0"/>
<organism evidence="1">
    <name type="scientific">termite gut metagenome</name>
    <dbReference type="NCBI Taxonomy" id="433724"/>
    <lineage>
        <taxon>unclassified sequences</taxon>
        <taxon>metagenomes</taxon>
        <taxon>organismal metagenomes</taxon>
    </lineage>
</organism>